<dbReference type="EMBL" id="JACGXS010000002">
    <property type="protein sequence ID" value="MBA8681385.1"/>
    <property type="molecule type" value="Genomic_DNA"/>
</dbReference>
<feature type="compositionally biased region" description="Polar residues" evidence="1">
    <location>
        <begin position="42"/>
        <end position="63"/>
    </location>
</feature>
<protein>
    <submittedName>
        <fullName evidence="3">DUF4124 domain-containing protein</fullName>
    </submittedName>
</protein>
<evidence type="ECO:0000313" key="3">
    <source>
        <dbReference type="EMBL" id="MBA8681385.1"/>
    </source>
</evidence>
<feature type="region of interest" description="Disordered" evidence="1">
    <location>
        <begin position="41"/>
        <end position="65"/>
    </location>
</feature>
<proteinExistence type="predicted"/>
<keyword evidence="4" id="KW-1185">Reference proteome</keyword>
<dbReference type="AlphaFoldDB" id="A0A7W3FKT8"/>
<feature type="chain" id="PRO_5030808172" evidence="2">
    <location>
        <begin position="19"/>
        <end position="220"/>
    </location>
</feature>
<evidence type="ECO:0000313" key="4">
    <source>
        <dbReference type="Proteomes" id="UP000547058"/>
    </source>
</evidence>
<dbReference type="Proteomes" id="UP000547058">
    <property type="component" value="Unassembled WGS sequence"/>
</dbReference>
<keyword evidence="2" id="KW-0732">Signal</keyword>
<name>A0A7W3FKT8_9GAMM</name>
<sequence length="220" mass="23098">MNTWIYLAALALAVPAFADQAVVFRCTNADGEVALQDGPCPSGSTQVIQRRGASSVSTASTSLGEEKPNAVLDSDLLPALQDGQQATDGDAILDSDVVRARAAAQAGTAPPKPPLPDIYRCVGRDDSQYLHEFEPAPPRCVPLALTGLGGSVAPGNAASCEVQRDTCTALDEQQRCGGWQQRLRTARGQERFAAPDNQAAATAERERLQAVLEASDCPVP</sequence>
<organism evidence="3 4">
    <name type="scientific">Stenotrophomonas tumulicola</name>
    <dbReference type="NCBI Taxonomy" id="1685415"/>
    <lineage>
        <taxon>Bacteria</taxon>
        <taxon>Pseudomonadati</taxon>
        <taxon>Pseudomonadota</taxon>
        <taxon>Gammaproteobacteria</taxon>
        <taxon>Lysobacterales</taxon>
        <taxon>Lysobacteraceae</taxon>
        <taxon>Stenotrophomonas</taxon>
    </lineage>
</organism>
<evidence type="ECO:0000256" key="2">
    <source>
        <dbReference type="SAM" id="SignalP"/>
    </source>
</evidence>
<dbReference type="RefSeq" id="WP_182338519.1">
    <property type="nucleotide sequence ID" value="NZ_JACGXS010000002.1"/>
</dbReference>
<comment type="caution">
    <text evidence="3">The sequence shown here is derived from an EMBL/GenBank/DDBJ whole genome shotgun (WGS) entry which is preliminary data.</text>
</comment>
<gene>
    <name evidence="3" type="ORF">H4O11_06130</name>
</gene>
<evidence type="ECO:0000256" key="1">
    <source>
        <dbReference type="SAM" id="MobiDB-lite"/>
    </source>
</evidence>
<accession>A0A7W3FKT8</accession>
<feature type="signal peptide" evidence="2">
    <location>
        <begin position="1"/>
        <end position="18"/>
    </location>
</feature>
<reference evidence="3 4" key="1">
    <citation type="submission" date="2020-08" db="EMBL/GenBank/DDBJ databases">
        <title>Stenotrophomonas tumulicola JCM 30961.</title>
        <authorList>
            <person name="Deng Y."/>
        </authorList>
    </citation>
    <scope>NUCLEOTIDE SEQUENCE [LARGE SCALE GENOMIC DNA]</scope>
    <source>
        <strain evidence="3 4">JCM 30961</strain>
    </source>
</reference>